<keyword evidence="1" id="KW-1133">Transmembrane helix</keyword>
<accession>A0ABZ2LVI5</accession>
<evidence type="ECO:0000313" key="3">
    <source>
        <dbReference type="EMBL" id="WXB14335.1"/>
    </source>
</evidence>
<reference evidence="3 4" key="1">
    <citation type="submission" date="2021-12" db="EMBL/GenBank/DDBJ databases">
        <title>Discovery of the Pendulisporaceae a myxobacterial family with distinct sporulation behavior and unique specialized metabolism.</title>
        <authorList>
            <person name="Garcia R."/>
            <person name="Popoff A."/>
            <person name="Bader C.D."/>
            <person name="Loehr J."/>
            <person name="Walesch S."/>
            <person name="Walt C."/>
            <person name="Boldt J."/>
            <person name="Bunk B."/>
            <person name="Haeckl F.J.F.P.J."/>
            <person name="Gunesch A.P."/>
            <person name="Birkelbach J."/>
            <person name="Nuebel U."/>
            <person name="Pietschmann T."/>
            <person name="Bach T."/>
            <person name="Mueller R."/>
        </authorList>
    </citation>
    <scope>NUCLEOTIDE SEQUENCE [LARGE SCALE GENOMIC DNA]</scope>
    <source>
        <strain evidence="3 4">MSr11954</strain>
    </source>
</reference>
<dbReference type="EMBL" id="CP089984">
    <property type="protein sequence ID" value="WXB14335.1"/>
    <property type="molecule type" value="Genomic_DNA"/>
</dbReference>
<proteinExistence type="predicted"/>
<sequence length="246" mass="26921">MTTSMLRDIRFAIRLLLKNPGFTAVAIVTLGLAVAANTVVFSIVHAILLRPLPFAEPGRLVQVASQYPGQFPGYWGFSWHEYIDIAKDAHALESAGAWFTEDANLTGGDKPVAVRTTFATASLLPTVGVAPMLGRFFDASEDVPGDPSAAMYGYGGTRVVVLGYDVFKTVFGGDPNIVGRTVKVNAMPATVVGVMPRDFDFPERAQIWVPAGIDSSKMGRGNHWFRAIGRLREGWGSRLRRQRWRH</sequence>
<evidence type="ECO:0000313" key="4">
    <source>
        <dbReference type="Proteomes" id="UP001370348"/>
    </source>
</evidence>
<protein>
    <submittedName>
        <fullName evidence="3">ABC transporter permease</fullName>
    </submittedName>
</protein>
<evidence type="ECO:0000256" key="1">
    <source>
        <dbReference type="SAM" id="Phobius"/>
    </source>
</evidence>
<dbReference type="Pfam" id="PF12704">
    <property type="entry name" value="MacB_PCD"/>
    <property type="match status" value="1"/>
</dbReference>
<organism evidence="3 4">
    <name type="scientific">Pendulispora albinea</name>
    <dbReference type="NCBI Taxonomy" id="2741071"/>
    <lineage>
        <taxon>Bacteria</taxon>
        <taxon>Pseudomonadati</taxon>
        <taxon>Myxococcota</taxon>
        <taxon>Myxococcia</taxon>
        <taxon>Myxococcales</taxon>
        <taxon>Sorangiineae</taxon>
        <taxon>Pendulisporaceae</taxon>
        <taxon>Pendulispora</taxon>
    </lineage>
</organism>
<keyword evidence="1" id="KW-0812">Transmembrane</keyword>
<gene>
    <name evidence="3" type="ORF">LZC94_41735</name>
</gene>
<dbReference type="InterPro" id="IPR025857">
    <property type="entry name" value="MacB_PCD"/>
</dbReference>
<feature type="domain" description="MacB-like periplasmic core" evidence="2">
    <location>
        <begin position="23"/>
        <end position="213"/>
    </location>
</feature>
<name>A0ABZ2LVI5_9BACT</name>
<keyword evidence="4" id="KW-1185">Reference proteome</keyword>
<feature type="transmembrane region" description="Helical" evidence="1">
    <location>
        <begin position="21"/>
        <end position="48"/>
    </location>
</feature>
<dbReference type="Proteomes" id="UP001370348">
    <property type="component" value="Chromosome"/>
</dbReference>
<keyword evidence="1" id="KW-0472">Membrane</keyword>
<evidence type="ECO:0000259" key="2">
    <source>
        <dbReference type="Pfam" id="PF12704"/>
    </source>
</evidence>
<dbReference type="RefSeq" id="WP_394823955.1">
    <property type="nucleotide sequence ID" value="NZ_CP089984.1"/>
</dbReference>